<dbReference type="GO" id="GO:0008137">
    <property type="term" value="F:NADH dehydrogenase (ubiquinone) activity"/>
    <property type="evidence" value="ECO:0007669"/>
    <property type="project" value="InterPro"/>
</dbReference>
<dbReference type="EC" id="7.1.1.-" evidence="5"/>
<keyword evidence="5" id="KW-0813">Transport</keyword>
<dbReference type="AlphaFoldDB" id="A0A6J4S6E5"/>
<keyword evidence="2 5" id="KW-0812">Transmembrane</keyword>
<comment type="catalytic activity">
    <reaction evidence="5">
        <text>a quinone + NADH + 5 H(+)(in) = a quinol + NAD(+) + 4 H(+)(out)</text>
        <dbReference type="Rhea" id="RHEA:57888"/>
        <dbReference type="ChEBI" id="CHEBI:15378"/>
        <dbReference type="ChEBI" id="CHEBI:24646"/>
        <dbReference type="ChEBI" id="CHEBI:57540"/>
        <dbReference type="ChEBI" id="CHEBI:57945"/>
        <dbReference type="ChEBI" id="CHEBI:132124"/>
    </reaction>
</comment>
<evidence type="ECO:0000256" key="2">
    <source>
        <dbReference type="ARBA" id="ARBA00022692"/>
    </source>
</evidence>
<comment type="subcellular location">
    <subcellularLocation>
        <location evidence="5">Cell membrane</location>
        <topology evidence="5">Multi-pass membrane protein</topology>
    </subcellularLocation>
    <subcellularLocation>
        <location evidence="1">Endomembrane system</location>
        <topology evidence="1">Multi-pass membrane protein</topology>
    </subcellularLocation>
    <subcellularLocation>
        <location evidence="6">Membrane</location>
        <topology evidence="6">Multi-pass membrane protein</topology>
    </subcellularLocation>
</comment>
<comment type="similarity">
    <text evidence="5">Belongs to the complex I subunit 2 family.</text>
</comment>
<keyword evidence="8" id="KW-0830">Ubiquinone</keyword>
<keyword evidence="5" id="KW-0874">Quinone</keyword>
<feature type="transmembrane region" description="Helical" evidence="5">
    <location>
        <begin position="249"/>
        <end position="269"/>
    </location>
</feature>
<feature type="transmembrane region" description="Helical" evidence="5">
    <location>
        <begin position="16"/>
        <end position="38"/>
    </location>
</feature>
<protein>
    <recommendedName>
        <fullName evidence="5">NADH-quinone oxidoreductase subunit N</fullName>
        <ecNumber evidence="5">7.1.1.-</ecNumber>
    </recommendedName>
    <alternativeName>
        <fullName evidence="5">NADH dehydrogenase I subunit N</fullName>
    </alternativeName>
    <alternativeName>
        <fullName evidence="5">NDH-1 subunit N</fullName>
    </alternativeName>
</protein>
<proteinExistence type="inferred from homology"/>
<feature type="transmembrane region" description="Helical" evidence="5">
    <location>
        <begin position="337"/>
        <end position="358"/>
    </location>
</feature>
<evidence type="ECO:0000256" key="3">
    <source>
        <dbReference type="ARBA" id="ARBA00022989"/>
    </source>
</evidence>
<organism evidence="8">
    <name type="scientific">uncultured Solirubrobacteraceae bacterium</name>
    <dbReference type="NCBI Taxonomy" id="1162706"/>
    <lineage>
        <taxon>Bacteria</taxon>
        <taxon>Bacillati</taxon>
        <taxon>Actinomycetota</taxon>
        <taxon>Thermoleophilia</taxon>
        <taxon>Solirubrobacterales</taxon>
        <taxon>Solirubrobacteraceae</taxon>
        <taxon>environmental samples</taxon>
    </lineage>
</organism>
<feature type="transmembrane region" description="Helical" evidence="5">
    <location>
        <begin position="379"/>
        <end position="402"/>
    </location>
</feature>
<dbReference type="InterPro" id="IPR001750">
    <property type="entry name" value="ND/Mrp_TM"/>
</dbReference>
<dbReference type="EMBL" id="CADCVO010000273">
    <property type="protein sequence ID" value="CAA9490826.1"/>
    <property type="molecule type" value="Genomic_DNA"/>
</dbReference>
<feature type="transmembrane region" description="Helical" evidence="5">
    <location>
        <begin position="82"/>
        <end position="103"/>
    </location>
</feature>
<dbReference type="GO" id="GO:0050136">
    <property type="term" value="F:NADH dehydrogenase (quinone) (non-electrogenic) activity"/>
    <property type="evidence" value="ECO:0007669"/>
    <property type="project" value="UniProtKB-UniRule"/>
</dbReference>
<evidence type="ECO:0000313" key="8">
    <source>
        <dbReference type="EMBL" id="CAA9490826.1"/>
    </source>
</evidence>
<feature type="domain" description="NADH:quinone oxidoreductase/Mrp antiporter transmembrane" evidence="7">
    <location>
        <begin position="133"/>
        <end position="429"/>
    </location>
</feature>
<feature type="transmembrane region" description="Helical" evidence="5">
    <location>
        <begin position="309"/>
        <end position="331"/>
    </location>
</feature>
<dbReference type="HAMAP" id="MF_00445">
    <property type="entry name" value="NDH1_NuoN_1"/>
    <property type="match status" value="1"/>
</dbReference>
<feature type="transmembrane region" description="Helical" evidence="5">
    <location>
        <begin position="115"/>
        <end position="132"/>
    </location>
</feature>
<feature type="transmembrane region" description="Helical" evidence="5">
    <location>
        <begin position="168"/>
        <end position="189"/>
    </location>
</feature>
<dbReference type="Pfam" id="PF00361">
    <property type="entry name" value="Proton_antipo_M"/>
    <property type="match status" value="1"/>
</dbReference>
<keyword evidence="8" id="KW-0560">Oxidoreductase</keyword>
<keyword evidence="4 5" id="KW-0472">Membrane</keyword>
<comment type="function">
    <text evidence="5">NDH-1 shuttles electrons from NADH, via FMN and iron-sulfur (Fe-S) centers, to quinones in the respiratory chain. The immediate electron acceptor for the enzyme in this species is believed to be a menaquinone. Couples the redox reaction to proton translocation (for every two electrons transferred, four hydrogen ions are translocated across the cytoplasmic membrane), and thus conserves the redox energy in a proton gradient.</text>
</comment>
<dbReference type="GO" id="GO:0042773">
    <property type="term" value="P:ATP synthesis coupled electron transport"/>
    <property type="evidence" value="ECO:0007669"/>
    <property type="project" value="InterPro"/>
</dbReference>
<dbReference type="PANTHER" id="PTHR22773">
    <property type="entry name" value="NADH DEHYDROGENASE"/>
    <property type="match status" value="1"/>
</dbReference>
<comment type="subunit">
    <text evidence="5">NDH-1 is composed of 14 different subunits. Subunits NuoA, H, J, K, L, M, N constitute the membrane sector of the complex.</text>
</comment>
<evidence type="ECO:0000256" key="1">
    <source>
        <dbReference type="ARBA" id="ARBA00004127"/>
    </source>
</evidence>
<keyword evidence="5" id="KW-0520">NAD</keyword>
<keyword evidence="5" id="KW-1003">Cell membrane</keyword>
<sequence>MILAQARTLEGPAIDWAGISPLIAVLMGAIVVLMAGLLRPRFAREHAVPFLSLTSLAVAMGLTIWQLDESKDLIAASLRLDGLSTVLTLIFLVAGMATVVLSWRHVAPRESAHGEFHALLLTCIGGMLVLAWSQNLVAVFVGYELLSIPLYVLCATEMRRSTSLESGLKYLIVGSVGSATLLYGLALVYGATGSTDFSGISRAIDAEGLGSDTLLLGGIALTVVGLCFKASVAPFHQWTPDVYEGAPTPVTAFMAVATKAAAFGVLLRMFDVALIDAQPSWGPLLAALAAVTIIVGNVGALGQTSVKRILAWSSVAQAGYMLAGVVVSTSLGVRATVFYLAVYLLMNLAAFAVIVARERETEYGDDITALQGLGAARPVLAWSMTIAMLSLAGIPATAGFIGKVFLIRATVDGGYTWLAIMIVIGSMISLAYYLRVVAAVWFRPEPVAEARSSIAAPAGPRPALAGGAPDGPVYSPVTGPRAHGSVAMGFDDEEDLGGPGSRGSAWELTGLAALFALATVVLGIVPQPLFELVERCGQAFTNLV</sequence>
<accession>A0A6J4S6E5</accession>
<feature type="transmembrane region" description="Helical" evidence="5">
    <location>
        <begin position="505"/>
        <end position="525"/>
    </location>
</feature>
<evidence type="ECO:0000259" key="7">
    <source>
        <dbReference type="Pfam" id="PF00361"/>
    </source>
</evidence>
<feature type="transmembrane region" description="Helical" evidence="5">
    <location>
        <begin position="209"/>
        <end position="228"/>
    </location>
</feature>
<gene>
    <name evidence="5" type="primary">nuoN</name>
    <name evidence="8" type="ORF">AVDCRST_MAG13-1738</name>
</gene>
<dbReference type="GO" id="GO:0012505">
    <property type="term" value="C:endomembrane system"/>
    <property type="evidence" value="ECO:0007669"/>
    <property type="project" value="UniProtKB-SubCell"/>
</dbReference>
<dbReference type="InterPro" id="IPR010096">
    <property type="entry name" value="NADH-Q_OxRdtase_suN/2"/>
</dbReference>
<dbReference type="GO" id="GO:0005886">
    <property type="term" value="C:plasma membrane"/>
    <property type="evidence" value="ECO:0007669"/>
    <property type="project" value="UniProtKB-SubCell"/>
</dbReference>
<name>A0A6J4S6E5_9ACTN</name>
<evidence type="ECO:0000256" key="4">
    <source>
        <dbReference type="ARBA" id="ARBA00023136"/>
    </source>
</evidence>
<reference evidence="8" key="1">
    <citation type="submission" date="2020-02" db="EMBL/GenBank/DDBJ databases">
        <authorList>
            <person name="Meier V. D."/>
        </authorList>
    </citation>
    <scope>NUCLEOTIDE SEQUENCE</scope>
    <source>
        <strain evidence="8">AVDCRST_MAG13</strain>
    </source>
</reference>
<evidence type="ECO:0000256" key="5">
    <source>
        <dbReference type="HAMAP-Rule" id="MF_00445"/>
    </source>
</evidence>
<feature type="transmembrane region" description="Helical" evidence="5">
    <location>
        <begin position="281"/>
        <end position="302"/>
    </location>
</feature>
<keyword evidence="5" id="KW-1278">Translocase</keyword>
<feature type="transmembrane region" description="Helical" evidence="5">
    <location>
        <begin position="50"/>
        <end position="67"/>
    </location>
</feature>
<feature type="transmembrane region" description="Helical" evidence="5">
    <location>
        <begin position="414"/>
        <end position="434"/>
    </location>
</feature>
<dbReference type="GO" id="GO:0048038">
    <property type="term" value="F:quinone binding"/>
    <property type="evidence" value="ECO:0007669"/>
    <property type="project" value="UniProtKB-KW"/>
</dbReference>
<keyword evidence="3 5" id="KW-1133">Transmembrane helix</keyword>
<dbReference type="NCBIfam" id="TIGR01770">
    <property type="entry name" value="NDH_I_N"/>
    <property type="match status" value="1"/>
</dbReference>
<feature type="transmembrane region" description="Helical" evidence="5">
    <location>
        <begin position="138"/>
        <end position="156"/>
    </location>
</feature>
<evidence type="ECO:0000256" key="6">
    <source>
        <dbReference type="RuleBase" id="RU000320"/>
    </source>
</evidence>